<reference evidence="2 3" key="1">
    <citation type="journal article" date="2015" name="Sci. Rep.">
        <title>Unraveling adaptation of Pontibacter korlensis to radiation and infertility in desert through complete genome and comparative transcriptomic analysis.</title>
        <authorList>
            <person name="Dai J."/>
            <person name="Dai W."/>
            <person name="Qiu C."/>
            <person name="Yang Z."/>
            <person name="Zhang Y."/>
            <person name="Zhou M."/>
            <person name="Zhang L."/>
            <person name="Fang C."/>
            <person name="Gao Q."/>
            <person name="Yang Q."/>
            <person name="Li X."/>
            <person name="Wang Z."/>
            <person name="Wang Z."/>
            <person name="Jia Z."/>
            <person name="Chen X."/>
        </authorList>
    </citation>
    <scope>NUCLEOTIDE SEQUENCE [LARGE SCALE GENOMIC DNA]</scope>
    <source>
        <strain evidence="2 3">X14-1T</strain>
    </source>
</reference>
<evidence type="ECO:0008006" key="4">
    <source>
        <dbReference type="Google" id="ProtNLM"/>
    </source>
</evidence>
<sequence length="155" mass="16986">MAAAVTTKPASEKILILIRMDDQKKHLILAGIVAAILGFVCKLLYRPWVLENGIEDWGFQGFGPSCFYALGACLLLSGFSSKSNGSSILFAALGAMAYEIEQQYTSRTFDYKDLLATAAGLLVAILLRMYILTNRATEATELADENYKQHAEPVK</sequence>
<evidence type="ECO:0000256" key="1">
    <source>
        <dbReference type="SAM" id="Phobius"/>
    </source>
</evidence>
<evidence type="ECO:0000313" key="3">
    <source>
        <dbReference type="Proteomes" id="UP000033109"/>
    </source>
</evidence>
<protein>
    <recommendedName>
        <fullName evidence="4">VanZ-like domain-containing protein</fullName>
    </recommendedName>
</protein>
<dbReference type="RefSeq" id="WP_046310845.1">
    <property type="nucleotide sequence ID" value="NZ_CBCSCY010000002.1"/>
</dbReference>
<feature type="transmembrane region" description="Helical" evidence="1">
    <location>
        <begin position="114"/>
        <end position="132"/>
    </location>
</feature>
<feature type="transmembrane region" description="Helical" evidence="1">
    <location>
        <begin position="27"/>
        <end position="45"/>
    </location>
</feature>
<keyword evidence="3" id="KW-1185">Reference proteome</keyword>
<dbReference type="EMBL" id="CP009621">
    <property type="protein sequence ID" value="AKD03613.1"/>
    <property type="molecule type" value="Genomic_DNA"/>
</dbReference>
<keyword evidence="1" id="KW-0472">Membrane</keyword>
<dbReference type="OrthoDB" id="1495994at2"/>
<dbReference type="PATRIC" id="fig|400092.3.peg.2467"/>
<dbReference type="KEGG" id="pko:PKOR_11345"/>
<accession>A0A0E3ZED6</accession>
<name>A0A0E3ZED6_9BACT</name>
<proteinExistence type="predicted"/>
<feature type="transmembrane region" description="Helical" evidence="1">
    <location>
        <begin position="57"/>
        <end position="79"/>
    </location>
</feature>
<dbReference type="HOGENOM" id="CLU_1693875_0_0_10"/>
<keyword evidence="1" id="KW-1133">Transmembrane helix</keyword>
<gene>
    <name evidence="2" type="ORF">PKOR_11345</name>
</gene>
<keyword evidence="1" id="KW-0812">Transmembrane</keyword>
<evidence type="ECO:0000313" key="2">
    <source>
        <dbReference type="EMBL" id="AKD03613.1"/>
    </source>
</evidence>
<dbReference type="Proteomes" id="UP000033109">
    <property type="component" value="Chromosome"/>
</dbReference>
<organism evidence="2 3">
    <name type="scientific">Pontibacter korlensis</name>
    <dbReference type="NCBI Taxonomy" id="400092"/>
    <lineage>
        <taxon>Bacteria</taxon>
        <taxon>Pseudomonadati</taxon>
        <taxon>Bacteroidota</taxon>
        <taxon>Cytophagia</taxon>
        <taxon>Cytophagales</taxon>
        <taxon>Hymenobacteraceae</taxon>
        <taxon>Pontibacter</taxon>
    </lineage>
</organism>
<dbReference type="AlphaFoldDB" id="A0A0E3ZED6"/>